<sequence length="161" mass="18283">MDDTRLRMMDNQLTRYCEILEALTTSYRELNETLLGVNGTLKLVLERLNTIERRLTLVLDMNYDETGFSVCNIDCECDICIGSDAISPESVGRCVLSIDCECNICIESDAISPRSEGLHWDEIKINCLSEFHILDDPQVELNSHIVECTQELDLSSVAWML</sequence>
<dbReference type="EMBL" id="JACEIK010001966">
    <property type="protein sequence ID" value="MCD7473400.1"/>
    <property type="molecule type" value="Genomic_DNA"/>
</dbReference>
<gene>
    <name evidence="1" type="ORF">HAX54_015235</name>
</gene>
<proteinExistence type="predicted"/>
<keyword evidence="2" id="KW-1185">Reference proteome</keyword>
<evidence type="ECO:0000313" key="1">
    <source>
        <dbReference type="EMBL" id="MCD7473400.1"/>
    </source>
</evidence>
<dbReference type="Proteomes" id="UP000823775">
    <property type="component" value="Unassembled WGS sequence"/>
</dbReference>
<comment type="caution">
    <text evidence="1">The sequence shown here is derived from an EMBL/GenBank/DDBJ whole genome shotgun (WGS) entry which is preliminary data.</text>
</comment>
<accession>A0ABS8TRU2</accession>
<reference evidence="1 2" key="1">
    <citation type="journal article" date="2021" name="BMC Genomics">
        <title>Datura genome reveals duplications of psychoactive alkaloid biosynthetic genes and high mutation rate following tissue culture.</title>
        <authorList>
            <person name="Rajewski A."/>
            <person name="Carter-House D."/>
            <person name="Stajich J."/>
            <person name="Litt A."/>
        </authorList>
    </citation>
    <scope>NUCLEOTIDE SEQUENCE [LARGE SCALE GENOMIC DNA]</scope>
    <source>
        <strain evidence="1">AR-01</strain>
    </source>
</reference>
<evidence type="ECO:0000313" key="2">
    <source>
        <dbReference type="Proteomes" id="UP000823775"/>
    </source>
</evidence>
<organism evidence="1 2">
    <name type="scientific">Datura stramonium</name>
    <name type="common">Jimsonweed</name>
    <name type="synonym">Common thornapple</name>
    <dbReference type="NCBI Taxonomy" id="4076"/>
    <lineage>
        <taxon>Eukaryota</taxon>
        <taxon>Viridiplantae</taxon>
        <taxon>Streptophyta</taxon>
        <taxon>Embryophyta</taxon>
        <taxon>Tracheophyta</taxon>
        <taxon>Spermatophyta</taxon>
        <taxon>Magnoliopsida</taxon>
        <taxon>eudicotyledons</taxon>
        <taxon>Gunneridae</taxon>
        <taxon>Pentapetalae</taxon>
        <taxon>asterids</taxon>
        <taxon>lamiids</taxon>
        <taxon>Solanales</taxon>
        <taxon>Solanaceae</taxon>
        <taxon>Solanoideae</taxon>
        <taxon>Datureae</taxon>
        <taxon>Datura</taxon>
    </lineage>
</organism>
<name>A0ABS8TRU2_DATST</name>
<protein>
    <submittedName>
        <fullName evidence="1">Uncharacterized protein</fullName>
    </submittedName>
</protein>